<keyword evidence="3" id="KW-0732">Signal</keyword>
<feature type="binding site" evidence="1">
    <location>
        <position position="181"/>
    </location>
    <ligand>
        <name>ATP</name>
        <dbReference type="ChEBI" id="CHEBI:30616"/>
    </ligand>
</feature>
<gene>
    <name evidence="6" type="primary">LOC102808698</name>
</gene>
<feature type="signal peptide" evidence="3">
    <location>
        <begin position="1"/>
        <end position="23"/>
    </location>
</feature>
<keyword evidence="1" id="KW-0547">Nucleotide-binding</keyword>
<dbReference type="PANTHER" id="PTHR24417">
    <property type="entry name" value="SERINE/THREONINE-PROTEIN KINASE LMTK1"/>
    <property type="match status" value="1"/>
</dbReference>
<evidence type="ECO:0000256" key="2">
    <source>
        <dbReference type="SAM" id="Phobius"/>
    </source>
</evidence>
<keyword evidence="2" id="KW-0812">Transmembrane</keyword>
<keyword evidence="2" id="KW-0472">Membrane</keyword>
<dbReference type="InterPro" id="IPR001245">
    <property type="entry name" value="Ser-Thr/Tyr_kinase_cat_dom"/>
</dbReference>
<name>A0ABM0M0L3_SACKO</name>
<evidence type="ECO:0000313" key="6">
    <source>
        <dbReference type="RefSeq" id="XP_006813554.1"/>
    </source>
</evidence>
<evidence type="ECO:0000259" key="4">
    <source>
        <dbReference type="Pfam" id="PF07714"/>
    </source>
</evidence>
<dbReference type="Gene3D" id="3.30.200.20">
    <property type="entry name" value="Phosphorylase Kinase, domain 1"/>
    <property type="match status" value="1"/>
</dbReference>
<organism evidence="5 6">
    <name type="scientific">Saccoglossus kowalevskii</name>
    <name type="common">Acorn worm</name>
    <dbReference type="NCBI Taxonomy" id="10224"/>
    <lineage>
        <taxon>Eukaryota</taxon>
        <taxon>Metazoa</taxon>
        <taxon>Hemichordata</taxon>
        <taxon>Enteropneusta</taxon>
        <taxon>Harrimaniidae</taxon>
        <taxon>Saccoglossus</taxon>
    </lineage>
</organism>
<sequence length="203" mass="22443">MAILRHWTLIAACYALVTHYAVGASSHRHDKTSDMDADVTYMYIVVSAAVIVTSITIIAMCNWCYGQKYSPYDDTSGITQNEMVVGNSYIDIGDLSALNVDSLESNDPIRIEPLPDVSVRTHKPNSTGSLSTVSGYLSHLQLPRTQLNYVAEIGSGWFGKVLTGEAHKLQTGLKKTKVIIKQLKDDATSDEKNQFLLEVQPYR</sequence>
<feature type="chain" id="PRO_5047394520" evidence="3">
    <location>
        <begin position="24"/>
        <end position="203"/>
    </location>
</feature>
<dbReference type="Pfam" id="PF07714">
    <property type="entry name" value="PK_Tyr_Ser-Thr"/>
    <property type="match status" value="1"/>
</dbReference>
<dbReference type="Proteomes" id="UP000694865">
    <property type="component" value="Unplaced"/>
</dbReference>
<keyword evidence="5" id="KW-1185">Reference proteome</keyword>
<reference evidence="6" key="1">
    <citation type="submission" date="2025-08" db="UniProtKB">
        <authorList>
            <consortium name="RefSeq"/>
        </authorList>
    </citation>
    <scope>IDENTIFICATION</scope>
    <source>
        <tissue evidence="6">Testes</tissue>
    </source>
</reference>
<evidence type="ECO:0000256" key="1">
    <source>
        <dbReference type="PROSITE-ProRule" id="PRU10141"/>
    </source>
</evidence>
<proteinExistence type="predicted"/>
<feature type="transmembrane region" description="Helical" evidence="2">
    <location>
        <begin position="39"/>
        <end position="65"/>
    </location>
</feature>
<dbReference type="RefSeq" id="XP_006813554.1">
    <property type="nucleotide sequence ID" value="XM_006813491.1"/>
</dbReference>
<keyword evidence="1" id="KW-0067">ATP-binding</keyword>
<dbReference type="SUPFAM" id="SSF56112">
    <property type="entry name" value="Protein kinase-like (PK-like)"/>
    <property type="match status" value="1"/>
</dbReference>
<accession>A0ABM0M0L3</accession>
<dbReference type="GeneID" id="102808698"/>
<dbReference type="InterPro" id="IPR011009">
    <property type="entry name" value="Kinase-like_dom_sf"/>
</dbReference>
<evidence type="ECO:0000313" key="5">
    <source>
        <dbReference type="Proteomes" id="UP000694865"/>
    </source>
</evidence>
<dbReference type="PANTHER" id="PTHR24417:SF7">
    <property type="entry name" value="CHROMATIN MODIFICATION-RELATED PROTEIN EAF1"/>
    <property type="match status" value="1"/>
</dbReference>
<dbReference type="PROSITE" id="PS00107">
    <property type="entry name" value="PROTEIN_KINASE_ATP"/>
    <property type="match status" value="1"/>
</dbReference>
<keyword evidence="2" id="KW-1133">Transmembrane helix</keyword>
<evidence type="ECO:0000256" key="3">
    <source>
        <dbReference type="SAM" id="SignalP"/>
    </source>
</evidence>
<feature type="domain" description="Serine-threonine/tyrosine-protein kinase catalytic" evidence="4">
    <location>
        <begin position="149"/>
        <end position="200"/>
    </location>
</feature>
<protein>
    <submittedName>
        <fullName evidence="6">Serine/threonine-protein kinase LMTK1-like</fullName>
    </submittedName>
</protein>
<dbReference type="InterPro" id="IPR017441">
    <property type="entry name" value="Protein_kinase_ATP_BS"/>
</dbReference>